<evidence type="ECO:0000256" key="1">
    <source>
        <dbReference type="SAM" id="Phobius"/>
    </source>
</evidence>
<dbReference type="Pfam" id="PF14237">
    <property type="entry name" value="GYF_2"/>
    <property type="match status" value="1"/>
</dbReference>
<evidence type="ECO:0000313" key="3">
    <source>
        <dbReference type="EMBL" id="OPH84753.1"/>
    </source>
</evidence>
<keyword evidence="1" id="KW-0812">Transmembrane</keyword>
<dbReference type="RefSeq" id="WP_079445131.1">
    <property type="nucleotide sequence ID" value="NZ_MWPQ01000001.1"/>
</dbReference>
<dbReference type="AlphaFoldDB" id="A0A1V4I3F7"/>
<gene>
    <name evidence="3" type="ORF">B2M20_00425</name>
</gene>
<dbReference type="EMBL" id="MWPQ01000001">
    <property type="protein sequence ID" value="OPH84753.1"/>
    <property type="molecule type" value="Genomic_DNA"/>
</dbReference>
<proteinExistence type="predicted"/>
<organism evidence="3 4">
    <name type="scientific">Nitrobacter vulgaris</name>
    <dbReference type="NCBI Taxonomy" id="29421"/>
    <lineage>
        <taxon>Bacteria</taxon>
        <taxon>Pseudomonadati</taxon>
        <taxon>Pseudomonadota</taxon>
        <taxon>Alphaproteobacteria</taxon>
        <taxon>Hyphomicrobiales</taxon>
        <taxon>Nitrobacteraceae</taxon>
        <taxon>Nitrobacter</taxon>
    </lineage>
</organism>
<feature type="domain" description="GYF" evidence="2">
    <location>
        <begin position="6"/>
        <end position="55"/>
    </location>
</feature>
<name>A0A1V4I3F7_NITVU</name>
<dbReference type="InterPro" id="IPR025640">
    <property type="entry name" value="GYF_2"/>
</dbReference>
<feature type="transmembrane region" description="Helical" evidence="1">
    <location>
        <begin position="255"/>
        <end position="276"/>
    </location>
</feature>
<comment type="caution">
    <text evidence="3">The sequence shown here is derived from an EMBL/GenBank/DDBJ whole genome shotgun (WGS) entry which is preliminary data.</text>
</comment>
<accession>A0A1V4I3F7</accession>
<feature type="transmembrane region" description="Helical" evidence="1">
    <location>
        <begin position="101"/>
        <end position="125"/>
    </location>
</feature>
<keyword evidence="1" id="KW-0472">Membrane</keyword>
<keyword evidence="4" id="KW-1185">Reference proteome</keyword>
<sequence length="294" mass="32887">MPNRLWFFASGNTQQGPYSEDRLRDFIVRGTVNADTRVWTEGMSAWERAGDIPGLLSGAMAAARMPPGPAHGGESLTGSDGRAGDSLSADFSIWELLGRSLIFVIGFLLVVPAPWVATSFYRWFISQVRVPQRPDLGFTGQPMDIWWVFVLSALCTYSGVTGIPYIEFILIPVQAWLSWMTIKWIVANISANGRPLQLSFRGDAMHYVGWTVLLHLSLITIIGGAWVITAMTRWMFRNIDGTRREIIFNASGLEVLWRTVVVAIGCILIIPIPWVLSWIARWYISQIELSPRAA</sequence>
<dbReference type="OrthoDB" id="198456at2"/>
<feature type="transmembrane region" description="Helical" evidence="1">
    <location>
        <begin position="145"/>
        <end position="163"/>
    </location>
</feature>
<protein>
    <recommendedName>
        <fullName evidence="2">GYF domain-containing protein</fullName>
    </recommendedName>
</protein>
<keyword evidence="1" id="KW-1133">Transmembrane helix</keyword>
<evidence type="ECO:0000259" key="2">
    <source>
        <dbReference type="Pfam" id="PF14237"/>
    </source>
</evidence>
<reference evidence="3 4" key="1">
    <citation type="submission" date="2017-02" db="EMBL/GenBank/DDBJ databases">
        <title>Genome sequence of the nitrite-oxidizing bacterium Nitrobacter vulgaris strain Ab1.</title>
        <authorList>
            <person name="Mellbye B.L."/>
            <person name="Davis E.W."/>
            <person name="Spieck E."/>
            <person name="Chang J.H."/>
            <person name="Bottomley P.J."/>
            <person name="Sayavedra-Soto L.A."/>
        </authorList>
    </citation>
    <scope>NUCLEOTIDE SEQUENCE [LARGE SCALE GENOMIC DNA]</scope>
    <source>
        <strain evidence="3 4">Ab1</strain>
    </source>
</reference>
<evidence type="ECO:0000313" key="4">
    <source>
        <dbReference type="Proteomes" id="UP000189940"/>
    </source>
</evidence>
<dbReference type="STRING" id="29421.B2M20_00425"/>
<dbReference type="Proteomes" id="UP000189940">
    <property type="component" value="Unassembled WGS sequence"/>
</dbReference>
<feature type="transmembrane region" description="Helical" evidence="1">
    <location>
        <begin position="207"/>
        <end position="234"/>
    </location>
</feature>